<dbReference type="AlphaFoldDB" id="A0A1W1WUJ6"/>
<proteinExistence type="predicted"/>
<feature type="transmembrane region" description="Helical" evidence="1">
    <location>
        <begin position="12"/>
        <end position="32"/>
    </location>
</feature>
<accession>A0A1W1WUJ6</accession>
<evidence type="ECO:0000313" key="3">
    <source>
        <dbReference type="Proteomes" id="UP000192602"/>
    </source>
</evidence>
<keyword evidence="1" id="KW-1133">Transmembrane helix</keyword>
<evidence type="ECO:0000313" key="2">
    <source>
        <dbReference type="EMBL" id="SMC09875.1"/>
    </source>
</evidence>
<gene>
    <name evidence="2" type="ORF">SAMN05660197_1697</name>
</gene>
<sequence>MQELKEFGLEFLAIVALVFIVVLLQKIFEYYFKRKMGE</sequence>
<dbReference type="Proteomes" id="UP000192602">
    <property type="component" value="Unassembled WGS sequence"/>
</dbReference>
<keyword evidence="1" id="KW-0812">Transmembrane</keyword>
<organism evidence="2 3">
    <name type="scientific">Nitratiruptor tergarcus DSM 16512</name>
    <dbReference type="NCBI Taxonomy" id="1069081"/>
    <lineage>
        <taxon>Bacteria</taxon>
        <taxon>Pseudomonadati</taxon>
        <taxon>Campylobacterota</taxon>
        <taxon>Epsilonproteobacteria</taxon>
        <taxon>Nautiliales</taxon>
        <taxon>Nitratiruptoraceae</taxon>
        <taxon>Nitratiruptor</taxon>
    </lineage>
</organism>
<reference evidence="3" key="1">
    <citation type="submission" date="2017-04" db="EMBL/GenBank/DDBJ databases">
        <authorList>
            <person name="Varghese N."/>
            <person name="Submissions S."/>
        </authorList>
    </citation>
    <scope>NUCLEOTIDE SEQUENCE [LARGE SCALE GENOMIC DNA]</scope>
    <source>
        <strain evidence="3">DSM 16512</strain>
    </source>
</reference>
<keyword evidence="1" id="KW-0472">Membrane</keyword>
<name>A0A1W1WUJ6_9BACT</name>
<dbReference type="EMBL" id="FWWZ01000001">
    <property type="protein sequence ID" value="SMC09875.1"/>
    <property type="molecule type" value="Genomic_DNA"/>
</dbReference>
<evidence type="ECO:0000256" key="1">
    <source>
        <dbReference type="SAM" id="Phobius"/>
    </source>
</evidence>
<protein>
    <submittedName>
        <fullName evidence="2">Uncharacterized protein</fullName>
    </submittedName>
</protein>
<keyword evidence="3" id="KW-1185">Reference proteome</keyword>